<evidence type="ECO:0000256" key="2">
    <source>
        <dbReference type="ARBA" id="ARBA00010385"/>
    </source>
</evidence>
<keyword evidence="15" id="KW-1185">Reference proteome</keyword>
<keyword evidence="4 9" id="KW-0317">Glutathione biosynthesis</keyword>
<protein>
    <recommendedName>
        <fullName evidence="9">Glutathione synthetase</fullName>
        <shortName evidence="9">GSH-S</shortName>
        <ecNumber evidence="9">6.3.2.3</ecNumber>
    </recommendedName>
</protein>
<evidence type="ECO:0000256" key="6">
    <source>
        <dbReference type="ARBA" id="ARBA00022741"/>
    </source>
</evidence>
<comment type="similarity">
    <text evidence="2 9">Belongs to the eukaryotic GSH synthase family.</text>
</comment>
<keyword evidence="12" id="KW-0732">Signal</keyword>
<proteinExistence type="inferred from homology"/>
<comment type="catalytic activity">
    <reaction evidence="9">
        <text>gamma-L-glutamyl-L-cysteine + glycine + ATP = glutathione + ADP + phosphate + H(+)</text>
        <dbReference type="Rhea" id="RHEA:13557"/>
        <dbReference type="ChEBI" id="CHEBI:15378"/>
        <dbReference type="ChEBI" id="CHEBI:30616"/>
        <dbReference type="ChEBI" id="CHEBI:43474"/>
        <dbReference type="ChEBI" id="CHEBI:57305"/>
        <dbReference type="ChEBI" id="CHEBI:57925"/>
        <dbReference type="ChEBI" id="CHEBI:58173"/>
        <dbReference type="ChEBI" id="CHEBI:456216"/>
        <dbReference type="EC" id="6.3.2.3"/>
    </reaction>
</comment>
<keyword evidence="5 9" id="KW-0479">Metal-binding</keyword>
<evidence type="ECO:0000256" key="12">
    <source>
        <dbReference type="SAM" id="SignalP"/>
    </source>
</evidence>
<evidence type="ECO:0000256" key="8">
    <source>
        <dbReference type="ARBA" id="ARBA00022842"/>
    </source>
</evidence>
<evidence type="ECO:0000256" key="11">
    <source>
        <dbReference type="PIRSR" id="PIRSR001558-2"/>
    </source>
</evidence>
<comment type="caution">
    <text evidence="14">The sequence shown here is derived from an EMBL/GenBank/DDBJ whole genome shotgun (WGS) entry which is preliminary data.</text>
</comment>
<evidence type="ECO:0000313" key="15">
    <source>
        <dbReference type="Proteomes" id="UP001516023"/>
    </source>
</evidence>
<dbReference type="SUPFAM" id="SSF52440">
    <property type="entry name" value="PreATP-grasp domain"/>
    <property type="match status" value="1"/>
</dbReference>
<evidence type="ECO:0000256" key="9">
    <source>
        <dbReference type="PIRNR" id="PIRNR001558"/>
    </source>
</evidence>
<dbReference type="PANTHER" id="PTHR11130">
    <property type="entry name" value="GLUTATHIONE SYNTHETASE"/>
    <property type="match status" value="1"/>
</dbReference>
<comment type="cofactor">
    <cofactor evidence="9 11">
        <name>Mg(2+)</name>
        <dbReference type="ChEBI" id="CHEBI:18420"/>
    </cofactor>
    <text evidence="9 11">Binds 1 Mg(2+) ion per subunit.</text>
</comment>
<feature type="binding site" evidence="10">
    <location>
        <position position="330"/>
    </location>
    <ligand>
        <name>substrate</name>
    </ligand>
</feature>
<dbReference type="NCBIfam" id="TIGR01986">
    <property type="entry name" value="glut_syn_euk"/>
    <property type="match status" value="1"/>
</dbReference>
<feature type="binding site" evidence="10">
    <location>
        <position position="596"/>
    </location>
    <ligand>
        <name>substrate</name>
    </ligand>
</feature>
<evidence type="ECO:0000256" key="1">
    <source>
        <dbReference type="ARBA" id="ARBA00004965"/>
    </source>
</evidence>
<evidence type="ECO:0000256" key="3">
    <source>
        <dbReference type="ARBA" id="ARBA00022598"/>
    </source>
</evidence>
<dbReference type="Pfam" id="PF03917">
    <property type="entry name" value="GSH_synth_ATP"/>
    <property type="match status" value="1"/>
</dbReference>
<feature type="binding site" evidence="10">
    <location>
        <position position="570"/>
    </location>
    <ligand>
        <name>ATP</name>
        <dbReference type="ChEBI" id="CHEBI:30616"/>
    </ligand>
</feature>
<dbReference type="Gene3D" id="1.10.1080.10">
    <property type="entry name" value="Glutathione Synthetase, Chain A, domain 3"/>
    <property type="match status" value="1"/>
</dbReference>
<dbReference type="InterPro" id="IPR014049">
    <property type="entry name" value="Glutathione_synthase_N_euk"/>
</dbReference>
<evidence type="ECO:0000256" key="10">
    <source>
        <dbReference type="PIRSR" id="PIRSR001558-1"/>
    </source>
</evidence>
<dbReference type="InterPro" id="IPR014709">
    <property type="entry name" value="Glutathione_synthase_C_euk"/>
</dbReference>
<dbReference type="FunFam" id="3.30.1490.50:FF:000004">
    <property type="entry name" value="Glutathione synthetase"/>
    <property type="match status" value="1"/>
</dbReference>
<dbReference type="GO" id="GO:0000287">
    <property type="term" value="F:magnesium ion binding"/>
    <property type="evidence" value="ECO:0007669"/>
    <property type="project" value="UniProtKB-UniRule"/>
</dbReference>
<evidence type="ECO:0000256" key="5">
    <source>
        <dbReference type="ARBA" id="ARBA00022723"/>
    </source>
</evidence>
<feature type="binding site" evidence="10">
    <location>
        <position position="431"/>
    </location>
    <ligand>
        <name>ATP</name>
        <dbReference type="ChEBI" id="CHEBI:30616"/>
    </ligand>
</feature>
<dbReference type="Gene3D" id="3.30.1490.50">
    <property type="match status" value="1"/>
</dbReference>
<evidence type="ECO:0000259" key="13">
    <source>
        <dbReference type="Pfam" id="PF03199"/>
    </source>
</evidence>
<dbReference type="EMBL" id="JABMIG020000250">
    <property type="protein sequence ID" value="KAL3783832.1"/>
    <property type="molecule type" value="Genomic_DNA"/>
</dbReference>
<feature type="binding site" evidence="11">
    <location>
        <position position="499"/>
    </location>
    <ligand>
        <name>Mg(2+)</name>
        <dbReference type="ChEBI" id="CHEBI:18420"/>
    </ligand>
</feature>
<keyword evidence="3 9" id="KW-0436">Ligase</keyword>
<feature type="chain" id="PRO_5044824471" description="Glutathione synthetase" evidence="12">
    <location>
        <begin position="26"/>
        <end position="620"/>
    </location>
</feature>
<feature type="binding site" evidence="10">
    <location>
        <position position="598"/>
    </location>
    <ligand>
        <name>ATP</name>
        <dbReference type="ChEBI" id="CHEBI:30616"/>
    </ligand>
</feature>
<evidence type="ECO:0000313" key="14">
    <source>
        <dbReference type="EMBL" id="KAL3783832.1"/>
    </source>
</evidence>
<dbReference type="AlphaFoldDB" id="A0ABD3P7T0"/>
<reference evidence="14 15" key="1">
    <citation type="journal article" date="2020" name="G3 (Bethesda)">
        <title>Improved Reference Genome for Cyclotella cryptica CCMP332, a Model for Cell Wall Morphogenesis, Salinity Adaptation, and Lipid Production in Diatoms (Bacillariophyta).</title>
        <authorList>
            <person name="Roberts W.R."/>
            <person name="Downey K.M."/>
            <person name="Ruck E.C."/>
            <person name="Traller J.C."/>
            <person name="Alverson A.J."/>
        </authorList>
    </citation>
    <scope>NUCLEOTIDE SEQUENCE [LARGE SCALE GENOMIC DNA]</scope>
    <source>
        <strain evidence="14 15">CCMP332</strain>
    </source>
</reference>
<name>A0ABD3P7T0_9STRA</name>
<feature type="signal peptide" evidence="12">
    <location>
        <begin position="1"/>
        <end position="25"/>
    </location>
</feature>
<feature type="binding site" evidence="10">
    <location>
        <position position="506"/>
    </location>
    <ligand>
        <name>ATP</name>
        <dbReference type="ChEBI" id="CHEBI:30616"/>
    </ligand>
</feature>
<dbReference type="EC" id="6.3.2.3" evidence="9"/>
<keyword evidence="6 9" id="KW-0547">Nucleotide-binding</keyword>
<dbReference type="Gene3D" id="3.30.470.20">
    <property type="entry name" value="ATP-grasp fold, B domain"/>
    <property type="match status" value="1"/>
</dbReference>
<feature type="binding site" evidence="10">
    <location>
        <position position="604"/>
    </location>
    <ligand>
        <name>ATP</name>
        <dbReference type="ChEBI" id="CHEBI:30616"/>
    </ligand>
</feature>
<dbReference type="GO" id="GO:0005524">
    <property type="term" value="F:ATP binding"/>
    <property type="evidence" value="ECO:0007669"/>
    <property type="project" value="UniProtKB-UniRule"/>
</dbReference>
<keyword evidence="7 9" id="KW-0067">ATP-binding</keyword>
<comment type="pathway">
    <text evidence="1 9">Sulfur metabolism; glutathione biosynthesis; glutathione from L-cysteine and L-glutamate: step 2/2.</text>
</comment>
<dbReference type="InterPro" id="IPR004887">
    <property type="entry name" value="GSH_synth_subst-bd"/>
</dbReference>
<feature type="domain" description="Glutathione synthase substrate-binding" evidence="13">
    <location>
        <begin position="315"/>
        <end position="428"/>
    </location>
</feature>
<dbReference type="Gene3D" id="3.30.1490.80">
    <property type="match status" value="1"/>
</dbReference>
<dbReference type="InterPro" id="IPR005615">
    <property type="entry name" value="Glutathione_synthase"/>
</dbReference>
<dbReference type="Gene3D" id="3.40.50.1760">
    <property type="entry name" value="Glutathione synthase, substrate-binding domain superfamily, eukaryotic"/>
    <property type="match status" value="1"/>
</dbReference>
<dbReference type="InterPro" id="IPR014042">
    <property type="entry name" value="Glutathione_synthase_a-hlx"/>
</dbReference>
<organism evidence="14 15">
    <name type="scientific">Cyclotella cryptica</name>
    <dbReference type="NCBI Taxonomy" id="29204"/>
    <lineage>
        <taxon>Eukaryota</taxon>
        <taxon>Sar</taxon>
        <taxon>Stramenopiles</taxon>
        <taxon>Ochrophyta</taxon>
        <taxon>Bacillariophyta</taxon>
        <taxon>Coscinodiscophyceae</taxon>
        <taxon>Thalassiosirophycidae</taxon>
        <taxon>Stephanodiscales</taxon>
        <taxon>Stephanodiscaceae</taxon>
        <taxon>Cyclotella</taxon>
    </lineage>
</organism>
<feature type="binding site" evidence="10">
    <location>
        <begin position="495"/>
        <end position="504"/>
    </location>
    <ligand>
        <name>ATP</name>
        <dbReference type="ChEBI" id="CHEBI:30616"/>
    </ligand>
</feature>
<accession>A0ABD3P7T0</accession>
<dbReference type="GO" id="GO:0043295">
    <property type="term" value="F:glutathione binding"/>
    <property type="evidence" value="ECO:0007669"/>
    <property type="project" value="UniProtKB-UniRule"/>
</dbReference>
<dbReference type="Proteomes" id="UP001516023">
    <property type="component" value="Unassembled WGS sequence"/>
</dbReference>
<dbReference type="InterPro" id="IPR037013">
    <property type="entry name" value="GSH-S_sub-bd_sf"/>
</dbReference>
<gene>
    <name evidence="14" type="ORF">HJC23_005325</name>
</gene>
<dbReference type="Pfam" id="PF03199">
    <property type="entry name" value="GSH_synthase"/>
    <property type="match status" value="1"/>
</dbReference>
<dbReference type="GO" id="GO:0004363">
    <property type="term" value="F:glutathione synthase activity"/>
    <property type="evidence" value="ECO:0007669"/>
    <property type="project" value="UniProtKB-UniRule"/>
</dbReference>
<dbReference type="InterPro" id="IPR016185">
    <property type="entry name" value="PreATP-grasp_dom_sf"/>
</dbReference>
<evidence type="ECO:0000256" key="4">
    <source>
        <dbReference type="ARBA" id="ARBA00022684"/>
    </source>
</evidence>
<evidence type="ECO:0000256" key="7">
    <source>
        <dbReference type="ARBA" id="ARBA00022840"/>
    </source>
</evidence>
<dbReference type="PANTHER" id="PTHR11130:SF0">
    <property type="entry name" value="GLUTATHIONE SYNTHETASE"/>
    <property type="match status" value="1"/>
</dbReference>
<dbReference type="PIRSF" id="PIRSF001558">
    <property type="entry name" value="GSHase"/>
    <property type="match status" value="1"/>
</dbReference>
<sequence>MFRSLSSASVILHSSLFLTCSNSFASPFQSLGRSRTRPTFAAPNGSTSIVDPWSLSRSPKMSHDSIQVPLLEAETLQDLVEYAVSFSAANGLQVQAPLADKSETGQPKRTYITAPISLLPQSYPAHLFARGVELARPLNELVDKISRDGEFLKETLKDVRTVDDYTGKLLDFYEEIYLGDRKGMNWGKHARQADRLGIQRSDYMLHQTAPDGDYSLKQVELNTIASSFAGLAATVAKLHGFLTQRMKSDGRLEEFLEENHKCVSHSSGSTAGGVDGVPESPSMTQLPLAMSIAHERYCQRYRSGQDASSQNFRPTVLFVVQPNETNTVDQRLFEFALWNNHQIPVVRMSLREIFEKTKLDGDTGRLVIQSDGATQEEVTVVYFRAGYAPSDYPSGYNTDDGSGVEWLARERLERSRSTKCPCLGYHLAGTKKVQQELARTGAVERFFPENVDNTAQKIRTVFAGLYSLGADATEQDIHAVKNVIFHGGEGRYVLKPQREGGGYNYYGKNLSDKLRENCTIVESSSTEKKDIKLAVELSEFILMERLFPPQQRAILLRNGQVEGTGMTISELGCFGAIVATKDSDIVHNEYGGFLLRTKFSGVDEGGVASGFATLSSPYLC</sequence>
<keyword evidence="8 9" id="KW-0460">Magnesium</keyword>
<dbReference type="SUPFAM" id="SSF56059">
    <property type="entry name" value="Glutathione synthetase ATP-binding domain-like"/>
    <property type="match status" value="1"/>
</dbReference>